<keyword evidence="3" id="KW-1185">Reference proteome</keyword>
<gene>
    <name evidence="2" type="ORF">GCM10009765_78110</name>
</gene>
<proteinExistence type="predicted"/>
<dbReference type="EMBL" id="BAAANY010000042">
    <property type="protein sequence ID" value="GAA1718035.1"/>
    <property type="molecule type" value="Genomic_DNA"/>
</dbReference>
<evidence type="ECO:0000313" key="2">
    <source>
        <dbReference type="EMBL" id="GAA1718035.1"/>
    </source>
</evidence>
<accession>A0ABN2J4V5</accession>
<organism evidence="2 3">
    <name type="scientific">Fodinicola feengrottensis</name>
    <dbReference type="NCBI Taxonomy" id="435914"/>
    <lineage>
        <taxon>Bacteria</taxon>
        <taxon>Bacillati</taxon>
        <taxon>Actinomycetota</taxon>
        <taxon>Actinomycetes</taxon>
        <taxon>Mycobacteriales</taxon>
        <taxon>Fodinicola</taxon>
    </lineage>
</organism>
<dbReference type="RefSeq" id="WP_344315048.1">
    <property type="nucleotide sequence ID" value="NZ_BAAANY010000042.1"/>
</dbReference>
<evidence type="ECO:0000313" key="3">
    <source>
        <dbReference type="Proteomes" id="UP001500618"/>
    </source>
</evidence>
<dbReference type="InterPro" id="IPR018744">
    <property type="entry name" value="DUF2293"/>
</dbReference>
<dbReference type="PANTHER" id="PTHR38113">
    <property type="match status" value="1"/>
</dbReference>
<comment type="caution">
    <text evidence="2">The sequence shown here is derived from an EMBL/GenBank/DDBJ whole genome shotgun (WGS) entry which is preliminary data.</text>
</comment>
<dbReference type="Pfam" id="PF10056">
    <property type="entry name" value="DUF2293"/>
    <property type="match status" value="1"/>
</dbReference>
<evidence type="ECO:0000259" key="1">
    <source>
        <dbReference type="Pfam" id="PF10056"/>
    </source>
</evidence>
<protein>
    <submittedName>
        <fullName evidence="2">DUF2293 domain-containing protein</fullName>
    </submittedName>
</protein>
<reference evidence="2 3" key="1">
    <citation type="journal article" date="2019" name="Int. J. Syst. Evol. Microbiol.">
        <title>The Global Catalogue of Microorganisms (GCM) 10K type strain sequencing project: providing services to taxonomists for standard genome sequencing and annotation.</title>
        <authorList>
            <consortium name="The Broad Institute Genomics Platform"/>
            <consortium name="The Broad Institute Genome Sequencing Center for Infectious Disease"/>
            <person name="Wu L."/>
            <person name="Ma J."/>
        </authorList>
    </citation>
    <scope>NUCLEOTIDE SEQUENCE [LARGE SCALE GENOMIC DNA]</scope>
    <source>
        <strain evidence="2 3">JCM 14718</strain>
    </source>
</reference>
<dbReference type="Proteomes" id="UP001500618">
    <property type="component" value="Unassembled WGS sequence"/>
</dbReference>
<sequence length="353" mass="39035">MSNAKVRSRVVAAAETALERQKYVAPIEVLNAMGWASGNQIDAWRAGRIDFFTEMVSTSPDKLAAALEYLREWAIGKNLIATEASYVAATRDRRELRFVADGTADTDRIFRVHWNSPDLSEAKQEQLTAKQNKAPDLLVIMPLKDWECGTCTGTGDLLIMDGPGPLCLTCADMDHLAFLPSGDAALTRRAKKASVLSAVVVRFSRSRKRYERQGILVEEPALEAAEEQCLADEDARERRRERDRVRRVGQDVEFQAKFAAEIGRLFPGCPAPRADAIALHAGTRGSGRVGRSAAGRALGHQAITLAVIASVRHENTDYDTLLMAGVPREDARDRIRDTIDQVLDRWRQPPSAQ</sequence>
<dbReference type="PANTHER" id="PTHR38113:SF2">
    <property type="entry name" value="DUF2293 DOMAIN-CONTAINING PROTEIN"/>
    <property type="match status" value="1"/>
</dbReference>
<feature type="domain" description="DUF2293" evidence="1">
    <location>
        <begin position="262"/>
        <end position="347"/>
    </location>
</feature>
<name>A0ABN2J4V5_9ACTN</name>